<dbReference type="Proteomes" id="UP000316343">
    <property type="component" value="Unassembled WGS sequence"/>
</dbReference>
<comment type="caution">
    <text evidence="2">The sequence shown here is derived from an EMBL/GenBank/DDBJ whole genome shotgun (WGS) entry which is preliminary data.</text>
</comment>
<evidence type="ECO:0000256" key="1">
    <source>
        <dbReference type="SAM" id="SignalP"/>
    </source>
</evidence>
<proteinExistence type="predicted"/>
<sequence length="216" mass="22766">MKALAGLALAGLLAGCAGPAGTGSIRPGMPVIAADIAQNRLAQDEGVLTALRQTASPGAIVFAPGPVDAQKWLGEQSGFPESAWQGHLVAVSCDGSLGAVTGAIQWDGQPGYYTTIWRYEQGEDEGRNVWRWIVSHGDGLDRARPAPQLPLTQAASCENLPALSGPTAQSGRSADGSLRYNWAYTPEQGRVLTIDIWDGTEFRTVIEDKVPSGQPE</sequence>
<protein>
    <submittedName>
        <fullName evidence="2">Uncharacterized protein</fullName>
    </submittedName>
</protein>
<feature type="chain" id="PRO_5022170710" evidence="1">
    <location>
        <begin position="23"/>
        <end position="216"/>
    </location>
</feature>
<gene>
    <name evidence="2" type="ORF">FGU71_04165</name>
</gene>
<organism evidence="2 3">
    <name type="scientific">Erythrobacter insulae</name>
    <dbReference type="NCBI Taxonomy" id="2584124"/>
    <lineage>
        <taxon>Bacteria</taxon>
        <taxon>Pseudomonadati</taxon>
        <taxon>Pseudomonadota</taxon>
        <taxon>Alphaproteobacteria</taxon>
        <taxon>Sphingomonadales</taxon>
        <taxon>Erythrobacteraceae</taxon>
        <taxon>Erythrobacter/Porphyrobacter group</taxon>
        <taxon>Erythrobacter</taxon>
    </lineage>
</organism>
<dbReference type="PROSITE" id="PS51257">
    <property type="entry name" value="PROKAR_LIPOPROTEIN"/>
    <property type="match status" value="1"/>
</dbReference>
<keyword evidence="3" id="KW-1185">Reference proteome</keyword>
<feature type="signal peptide" evidence="1">
    <location>
        <begin position="1"/>
        <end position="22"/>
    </location>
</feature>
<keyword evidence="1" id="KW-0732">Signal</keyword>
<dbReference type="EMBL" id="VHJK01000001">
    <property type="protein sequence ID" value="TRD11124.1"/>
    <property type="molecule type" value="Genomic_DNA"/>
</dbReference>
<evidence type="ECO:0000313" key="2">
    <source>
        <dbReference type="EMBL" id="TRD11124.1"/>
    </source>
</evidence>
<dbReference type="RefSeq" id="WP_142787388.1">
    <property type="nucleotide sequence ID" value="NZ_VHJK01000001.1"/>
</dbReference>
<evidence type="ECO:0000313" key="3">
    <source>
        <dbReference type="Proteomes" id="UP000316343"/>
    </source>
</evidence>
<dbReference type="AlphaFoldDB" id="A0A547PAR6"/>
<accession>A0A547PAR6</accession>
<dbReference type="OrthoDB" id="7201546at2"/>
<reference evidence="2 3" key="1">
    <citation type="submission" date="2019-06" db="EMBL/GenBank/DDBJ databases">
        <title>Erythrobacter insulae sp. nov., isolated from a tidal flat.</title>
        <authorList>
            <person name="Yoon J.-H."/>
        </authorList>
    </citation>
    <scope>NUCLEOTIDE SEQUENCE [LARGE SCALE GENOMIC DNA]</scope>
    <source>
        <strain evidence="2 3">JBTF-M21</strain>
    </source>
</reference>
<name>A0A547PAR6_9SPHN</name>